<organism evidence="1 2">
    <name type="scientific">Gigaspora margarita</name>
    <dbReference type="NCBI Taxonomy" id="4874"/>
    <lineage>
        <taxon>Eukaryota</taxon>
        <taxon>Fungi</taxon>
        <taxon>Fungi incertae sedis</taxon>
        <taxon>Mucoromycota</taxon>
        <taxon>Glomeromycotina</taxon>
        <taxon>Glomeromycetes</taxon>
        <taxon>Diversisporales</taxon>
        <taxon>Gigasporaceae</taxon>
        <taxon>Gigaspora</taxon>
    </lineage>
</organism>
<evidence type="ECO:0000313" key="2">
    <source>
        <dbReference type="Proteomes" id="UP000789901"/>
    </source>
</evidence>
<dbReference type="EMBL" id="CAJVQB010003149">
    <property type="protein sequence ID" value="CAG8599152.1"/>
    <property type="molecule type" value="Genomic_DNA"/>
</dbReference>
<protein>
    <submittedName>
        <fullName evidence="1">2277_t:CDS:1</fullName>
    </submittedName>
</protein>
<sequence>MVNMVNMAITKNTVCIKDIAFSLESHPGNHFVISFQCPSISHFIAVPILKTSHEGVCVQKPCFLLFKSMLGRSLGTKSKCDDKSCFLHKISQRRVACLAEYLWKTMTTEVKSYFAV</sequence>
<name>A0ABN7UHN1_GIGMA</name>
<accession>A0ABN7UHN1</accession>
<gene>
    <name evidence="1" type="ORF">GMARGA_LOCUS6795</name>
</gene>
<dbReference type="Proteomes" id="UP000789901">
    <property type="component" value="Unassembled WGS sequence"/>
</dbReference>
<proteinExistence type="predicted"/>
<comment type="caution">
    <text evidence="1">The sequence shown here is derived from an EMBL/GenBank/DDBJ whole genome shotgun (WGS) entry which is preliminary data.</text>
</comment>
<keyword evidence="2" id="KW-1185">Reference proteome</keyword>
<evidence type="ECO:0000313" key="1">
    <source>
        <dbReference type="EMBL" id="CAG8599152.1"/>
    </source>
</evidence>
<reference evidence="1 2" key="1">
    <citation type="submission" date="2021-06" db="EMBL/GenBank/DDBJ databases">
        <authorList>
            <person name="Kallberg Y."/>
            <person name="Tangrot J."/>
            <person name="Rosling A."/>
        </authorList>
    </citation>
    <scope>NUCLEOTIDE SEQUENCE [LARGE SCALE GENOMIC DNA]</scope>
    <source>
        <strain evidence="1 2">120-4 pot B 10/14</strain>
    </source>
</reference>